<dbReference type="EMBL" id="QTSX02001440">
    <property type="protein sequence ID" value="KAJ9082167.1"/>
    <property type="molecule type" value="Genomic_DNA"/>
</dbReference>
<gene>
    <name evidence="1" type="ORF">DSO57_1006904</name>
</gene>
<accession>A0ACC2U5Y9</accession>
<name>A0ACC2U5Y9_9FUNG</name>
<protein>
    <submittedName>
        <fullName evidence="1">Uncharacterized protein</fullName>
    </submittedName>
</protein>
<keyword evidence="2" id="KW-1185">Reference proteome</keyword>
<evidence type="ECO:0000313" key="2">
    <source>
        <dbReference type="Proteomes" id="UP001165960"/>
    </source>
</evidence>
<proteinExistence type="predicted"/>
<comment type="caution">
    <text evidence="1">The sequence shown here is derived from an EMBL/GenBank/DDBJ whole genome shotgun (WGS) entry which is preliminary data.</text>
</comment>
<sequence>MKRRTILGDGNCLFRALSHQLAGHENLHLQIREEICNYMEEHSAHFAPFSSCNEEDFKLVVDDMRTPGIFGGNAELAAFANIYDYTIRVYHNCIPEPINIEPVSLTDNNSDNSELDDDDDDYLSPYESACQSDLLPSTIVDCLFPVRSDSDSEFKPESKYNKKPISRNICKVMQRSSCEDKERIFDLLLENNNKLKKVLHILKDEHKELLASPSYHEGSSPYYTCSEGELSVCYDSPTFIKFKSSQESTEEPAVQIEPLSTSNILPSKLQPASPIAPSSSVSLKSLRRDEEEEKQISPKKAKSNNHCTSTKEKAHFTEPAALIEPSSFSNSIPLKLQTTSPIEATRSSVSLKSLRQDEEEEKQVSPKRAKSSSHGTPAGAEAHFTKLAAPFEPSSTSNSIPSTSQTAYPLEVTSSSLSIKSPHHYEEEEEKFLPKKAISNNHVTLPETETSINLSAIP</sequence>
<dbReference type="Proteomes" id="UP001165960">
    <property type="component" value="Unassembled WGS sequence"/>
</dbReference>
<organism evidence="1 2">
    <name type="scientific">Entomophthora muscae</name>
    <dbReference type="NCBI Taxonomy" id="34485"/>
    <lineage>
        <taxon>Eukaryota</taxon>
        <taxon>Fungi</taxon>
        <taxon>Fungi incertae sedis</taxon>
        <taxon>Zoopagomycota</taxon>
        <taxon>Entomophthoromycotina</taxon>
        <taxon>Entomophthoromycetes</taxon>
        <taxon>Entomophthorales</taxon>
        <taxon>Entomophthoraceae</taxon>
        <taxon>Entomophthora</taxon>
    </lineage>
</organism>
<reference evidence="1" key="1">
    <citation type="submission" date="2022-04" db="EMBL/GenBank/DDBJ databases">
        <title>Genome of the entomopathogenic fungus Entomophthora muscae.</title>
        <authorList>
            <person name="Elya C."/>
            <person name="Lovett B.R."/>
            <person name="Lee E."/>
            <person name="Macias A.M."/>
            <person name="Hajek A.E."/>
            <person name="De Bivort B.L."/>
            <person name="Kasson M.T."/>
            <person name="De Fine Licht H.H."/>
            <person name="Stajich J.E."/>
        </authorList>
    </citation>
    <scope>NUCLEOTIDE SEQUENCE</scope>
    <source>
        <strain evidence="1">Berkeley</strain>
    </source>
</reference>
<evidence type="ECO:0000313" key="1">
    <source>
        <dbReference type="EMBL" id="KAJ9082167.1"/>
    </source>
</evidence>